<accession>A0A813DZX7</accession>
<evidence type="ECO:0000313" key="2">
    <source>
        <dbReference type="Proteomes" id="UP000654075"/>
    </source>
</evidence>
<dbReference type="Proteomes" id="UP000654075">
    <property type="component" value="Unassembled WGS sequence"/>
</dbReference>
<dbReference type="OrthoDB" id="446540at2759"/>
<proteinExistence type="predicted"/>
<gene>
    <name evidence="1" type="ORF">PGLA1383_LOCUS10625</name>
</gene>
<feature type="non-terminal residue" evidence="1">
    <location>
        <position position="149"/>
    </location>
</feature>
<dbReference type="Gene3D" id="1.25.40.20">
    <property type="entry name" value="Ankyrin repeat-containing domain"/>
    <property type="match status" value="1"/>
</dbReference>
<dbReference type="EMBL" id="CAJNNV010005365">
    <property type="protein sequence ID" value="CAE8591965.1"/>
    <property type="molecule type" value="Genomic_DNA"/>
</dbReference>
<keyword evidence="2" id="KW-1185">Reference proteome</keyword>
<evidence type="ECO:0008006" key="3">
    <source>
        <dbReference type="Google" id="ProtNLM"/>
    </source>
</evidence>
<organism evidence="1 2">
    <name type="scientific">Polarella glacialis</name>
    <name type="common">Dinoflagellate</name>
    <dbReference type="NCBI Taxonomy" id="89957"/>
    <lineage>
        <taxon>Eukaryota</taxon>
        <taxon>Sar</taxon>
        <taxon>Alveolata</taxon>
        <taxon>Dinophyceae</taxon>
        <taxon>Suessiales</taxon>
        <taxon>Suessiaceae</taxon>
        <taxon>Polarella</taxon>
    </lineage>
</organism>
<dbReference type="SUPFAM" id="SSF48403">
    <property type="entry name" value="Ankyrin repeat"/>
    <property type="match status" value="1"/>
</dbReference>
<comment type="caution">
    <text evidence="1">The sequence shown here is derived from an EMBL/GenBank/DDBJ whole genome shotgun (WGS) entry which is preliminary data.</text>
</comment>
<feature type="non-terminal residue" evidence="1">
    <location>
        <position position="1"/>
    </location>
</feature>
<dbReference type="AlphaFoldDB" id="A0A813DZX7"/>
<protein>
    <recommendedName>
        <fullName evidence="3">Ankyrin repeat domain-containing protein</fullName>
    </recommendedName>
</protein>
<name>A0A813DZX7_POLGL</name>
<sequence length="149" mass="15643">SDELGLTALDPEEFVSRMESVEDALVIGTNTGRVVELKGVGKAFGPYVAPPGFHISGLRCKPFDEQEVVDSCRDFVSGFDLAPLPEAGHYDAPSALLFAAENEFLQSLREILAKAELDLNAFGAGGATPLMLAASAGGVGSIRMLISSK</sequence>
<reference evidence="1" key="1">
    <citation type="submission" date="2021-02" db="EMBL/GenBank/DDBJ databases">
        <authorList>
            <person name="Dougan E. K."/>
            <person name="Rhodes N."/>
            <person name="Thang M."/>
            <person name="Chan C."/>
        </authorList>
    </citation>
    <scope>NUCLEOTIDE SEQUENCE</scope>
</reference>
<dbReference type="InterPro" id="IPR036770">
    <property type="entry name" value="Ankyrin_rpt-contain_sf"/>
</dbReference>
<evidence type="ECO:0000313" key="1">
    <source>
        <dbReference type="EMBL" id="CAE8591965.1"/>
    </source>
</evidence>